<keyword evidence="5 6" id="KW-0472">Membrane</keyword>
<name>A0AB39BX04_9BACI</name>
<feature type="transmembrane region" description="Helical" evidence="6">
    <location>
        <begin position="21"/>
        <end position="41"/>
    </location>
</feature>
<sequence length="450" mass="49682">MGLQQQAPALSGQSSLSNKQYLTLAIPLTISTMTTPLLGAVDTAVVGHLPDPAYIGGVAVGSLLFNTLYWVLGFLRVSTSGFTAQAYGARNEKELFYSFIRPLLIAVLFGILFIILQDPIKIIAMQLIQPTARVAEQAMIYVDIRIYGAPFALLNYVILGWLIGSSHVRMSLYLQVGMNVCNIFLNLFFVHGLKFGVAGVATASLIAEIGAALVGIILLYKLNVIKRIPIEWRALWEKTIFMKMLKVNRDLFIRTVCLLVVLTLFTSKGAQMGDTLLAANAILFQIHFMMAYCLDGFANANSILVGRSVGERSESLYRQTLKQSFKWGFLIAVATSLIVLVSSPLIWPIFTSIVEVQALLSQYLLWVVLFPVVAAWGLQLYGVFSGATEVAPVRNSLIISMIVFLVSIYFLIPSYQNHGLWISFLLFTLARTLVLSAYLPSLSRGLFRSV</sequence>
<dbReference type="AlphaFoldDB" id="A0AB39BX04"/>
<keyword evidence="4 6" id="KW-1133">Transmembrane helix</keyword>
<accession>A0AB39BX04</accession>
<evidence type="ECO:0000256" key="1">
    <source>
        <dbReference type="ARBA" id="ARBA00004141"/>
    </source>
</evidence>
<protein>
    <submittedName>
        <fullName evidence="7">MATE family efflux transporter</fullName>
    </submittedName>
</protein>
<dbReference type="InterPro" id="IPR044644">
    <property type="entry name" value="DinF-like"/>
</dbReference>
<gene>
    <name evidence="7" type="ORF">AB3N04_07045</name>
</gene>
<dbReference type="GO" id="GO:0042910">
    <property type="term" value="F:xenobiotic transmembrane transporter activity"/>
    <property type="evidence" value="ECO:0007669"/>
    <property type="project" value="InterPro"/>
</dbReference>
<comment type="similarity">
    <text evidence="2">Belongs to the multi antimicrobial extrusion (MATE) (TC 2.A.66.1) family.</text>
</comment>
<dbReference type="PANTHER" id="PTHR42893:SF46">
    <property type="entry name" value="PROTEIN DETOXIFICATION 44, CHLOROPLASTIC"/>
    <property type="match status" value="1"/>
</dbReference>
<evidence type="ECO:0000256" key="6">
    <source>
        <dbReference type="SAM" id="Phobius"/>
    </source>
</evidence>
<feature type="transmembrane region" description="Helical" evidence="6">
    <location>
        <begin position="170"/>
        <end position="189"/>
    </location>
</feature>
<proteinExistence type="inferred from homology"/>
<feature type="transmembrane region" description="Helical" evidence="6">
    <location>
        <begin position="363"/>
        <end position="384"/>
    </location>
</feature>
<organism evidence="7">
    <name type="scientific">Alkalihalophilus sp. As8PL</name>
    <dbReference type="NCBI Taxonomy" id="3237103"/>
    <lineage>
        <taxon>Bacteria</taxon>
        <taxon>Bacillati</taxon>
        <taxon>Bacillota</taxon>
        <taxon>Bacilli</taxon>
        <taxon>Bacillales</taxon>
        <taxon>Bacillaceae</taxon>
        <taxon>Alkalihalophilus</taxon>
    </lineage>
</organism>
<dbReference type="NCBIfam" id="TIGR00797">
    <property type="entry name" value="matE"/>
    <property type="match status" value="1"/>
</dbReference>
<evidence type="ECO:0000256" key="4">
    <source>
        <dbReference type="ARBA" id="ARBA00022989"/>
    </source>
</evidence>
<feature type="transmembrane region" description="Helical" evidence="6">
    <location>
        <begin position="327"/>
        <end position="351"/>
    </location>
</feature>
<comment type="subcellular location">
    <subcellularLocation>
        <location evidence="1">Membrane</location>
        <topology evidence="1">Multi-pass membrane protein</topology>
    </subcellularLocation>
</comment>
<feature type="transmembrane region" description="Helical" evidence="6">
    <location>
        <begin position="53"/>
        <end position="75"/>
    </location>
</feature>
<dbReference type="RefSeq" id="WP_368505395.1">
    <property type="nucleotide sequence ID" value="NZ_CP162551.1"/>
</dbReference>
<dbReference type="PANTHER" id="PTHR42893">
    <property type="entry name" value="PROTEIN DETOXIFICATION 44, CHLOROPLASTIC-RELATED"/>
    <property type="match status" value="1"/>
</dbReference>
<dbReference type="InterPro" id="IPR002528">
    <property type="entry name" value="MATE_fam"/>
</dbReference>
<evidence type="ECO:0000256" key="3">
    <source>
        <dbReference type="ARBA" id="ARBA00022692"/>
    </source>
</evidence>
<evidence type="ECO:0000256" key="2">
    <source>
        <dbReference type="ARBA" id="ARBA00010199"/>
    </source>
</evidence>
<dbReference type="Pfam" id="PF01554">
    <property type="entry name" value="MatE"/>
    <property type="match status" value="2"/>
</dbReference>
<keyword evidence="3 6" id="KW-0812">Transmembrane</keyword>
<evidence type="ECO:0000313" key="7">
    <source>
        <dbReference type="EMBL" id="XDI38070.1"/>
    </source>
</evidence>
<feature type="transmembrane region" description="Helical" evidence="6">
    <location>
        <begin position="282"/>
        <end position="306"/>
    </location>
</feature>
<dbReference type="GO" id="GO:0015297">
    <property type="term" value="F:antiporter activity"/>
    <property type="evidence" value="ECO:0007669"/>
    <property type="project" value="InterPro"/>
</dbReference>
<reference evidence="7" key="1">
    <citation type="submission" date="2024-07" db="EMBL/GenBank/DDBJ databases">
        <title>Identification and characteristics of an arsenic-resistant bacterial isolate, which belongs to a novel species.</title>
        <authorList>
            <person name="Juszczyk A."/>
            <person name="Kowalczyk A."/>
            <person name="Was K."/>
            <person name="Kosowicz W."/>
            <person name="Budzyn A."/>
            <person name="Latowski D."/>
        </authorList>
    </citation>
    <scope>NUCLEOTIDE SEQUENCE</scope>
    <source>
        <strain evidence="7">As8PL</strain>
    </source>
</reference>
<feature type="transmembrane region" description="Helical" evidence="6">
    <location>
        <begin position="418"/>
        <end position="439"/>
    </location>
</feature>
<dbReference type="EMBL" id="CP162551">
    <property type="protein sequence ID" value="XDI38070.1"/>
    <property type="molecule type" value="Genomic_DNA"/>
</dbReference>
<evidence type="ECO:0000256" key="5">
    <source>
        <dbReference type="ARBA" id="ARBA00023136"/>
    </source>
</evidence>
<feature type="transmembrane region" description="Helical" evidence="6">
    <location>
        <begin position="95"/>
        <end position="116"/>
    </location>
</feature>
<feature type="transmembrane region" description="Helical" evidence="6">
    <location>
        <begin position="144"/>
        <end position="163"/>
    </location>
</feature>
<feature type="transmembrane region" description="Helical" evidence="6">
    <location>
        <begin position="195"/>
        <end position="220"/>
    </location>
</feature>
<dbReference type="CDD" id="cd13136">
    <property type="entry name" value="MATE_DinF_like"/>
    <property type="match status" value="1"/>
</dbReference>
<dbReference type="GO" id="GO:0005886">
    <property type="term" value="C:plasma membrane"/>
    <property type="evidence" value="ECO:0007669"/>
    <property type="project" value="TreeGrafter"/>
</dbReference>
<feature type="transmembrane region" description="Helical" evidence="6">
    <location>
        <begin position="396"/>
        <end position="412"/>
    </location>
</feature>
<feature type="transmembrane region" description="Helical" evidence="6">
    <location>
        <begin position="251"/>
        <end position="270"/>
    </location>
</feature>